<feature type="compositionally biased region" description="Basic and acidic residues" evidence="1">
    <location>
        <begin position="57"/>
        <end position="81"/>
    </location>
</feature>
<evidence type="ECO:0000313" key="2">
    <source>
        <dbReference type="EMBL" id="KAF2681101.1"/>
    </source>
</evidence>
<reference evidence="2" key="1">
    <citation type="journal article" date="2020" name="Stud. Mycol.">
        <title>101 Dothideomycetes genomes: a test case for predicting lifestyles and emergence of pathogens.</title>
        <authorList>
            <person name="Haridas S."/>
            <person name="Albert R."/>
            <person name="Binder M."/>
            <person name="Bloem J."/>
            <person name="Labutti K."/>
            <person name="Salamov A."/>
            <person name="Andreopoulos B."/>
            <person name="Baker S."/>
            <person name="Barry K."/>
            <person name="Bills G."/>
            <person name="Bluhm B."/>
            <person name="Cannon C."/>
            <person name="Castanera R."/>
            <person name="Culley D."/>
            <person name="Daum C."/>
            <person name="Ezra D."/>
            <person name="Gonzalez J."/>
            <person name="Henrissat B."/>
            <person name="Kuo A."/>
            <person name="Liang C."/>
            <person name="Lipzen A."/>
            <person name="Lutzoni F."/>
            <person name="Magnuson J."/>
            <person name="Mondo S."/>
            <person name="Nolan M."/>
            <person name="Ohm R."/>
            <person name="Pangilinan J."/>
            <person name="Park H.-J."/>
            <person name="Ramirez L."/>
            <person name="Alfaro M."/>
            <person name="Sun H."/>
            <person name="Tritt A."/>
            <person name="Yoshinaga Y."/>
            <person name="Zwiers L.-H."/>
            <person name="Turgeon B."/>
            <person name="Goodwin S."/>
            <person name="Spatafora J."/>
            <person name="Crous P."/>
            <person name="Grigoriev I."/>
        </authorList>
    </citation>
    <scope>NUCLEOTIDE SEQUENCE</scope>
    <source>
        <strain evidence="2">CBS 122367</strain>
    </source>
</reference>
<gene>
    <name evidence="2" type="ORF">K458DRAFT_392328</name>
</gene>
<accession>A0A6G1IT34</accession>
<proteinExistence type="predicted"/>
<dbReference type="OrthoDB" id="3792407at2759"/>
<dbReference type="EMBL" id="MU005593">
    <property type="protein sequence ID" value="KAF2681101.1"/>
    <property type="molecule type" value="Genomic_DNA"/>
</dbReference>
<evidence type="ECO:0000313" key="3">
    <source>
        <dbReference type="Proteomes" id="UP000799291"/>
    </source>
</evidence>
<protein>
    <submittedName>
        <fullName evidence="2">Uncharacterized protein</fullName>
    </submittedName>
</protein>
<feature type="compositionally biased region" description="Basic and acidic residues" evidence="1">
    <location>
        <begin position="28"/>
        <end position="40"/>
    </location>
</feature>
<feature type="region of interest" description="Disordered" evidence="1">
    <location>
        <begin position="28"/>
        <end position="91"/>
    </location>
</feature>
<organism evidence="2 3">
    <name type="scientific">Lentithecium fluviatile CBS 122367</name>
    <dbReference type="NCBI Taxonomy" id="1168545"/>
    <lineage>
        <taxon>Eukaryota</taxon>
        <taxon>Fungi</taxon>
        <taxon>Dikarya</taxon>
        <taxon>Ascomycota</taxon>
        <taxon>Pezizomycotina</taxon>
        <taxon>Dothideomycetes</taxon>
        <taxon>Pleosporomycetidae</taxon>
        <taxon>Pleosporales</taxon>
        <taxon>Massarineae</taxon>
        <taxon>Lentitheciaceae</taxon>
        <taxon>Lentithecium</taxon>
    </lineage>
</organism>
<name>A0A6G1IT34_9PLEO</name>
<sequence>MSQSPADSLSTVEDRTLYDEVYNVKEGVPREEVSKEELADPHGSVRSQASLVTQNGKRVDRLDKKRVRFQDSDSDVDDSHPSVKRKVSRTEENSALLTATEKIQDLEARVEALEKWKVNCVQAIQEWVKMAKIFTQYVTAVMEAQNTGD</sequence>
<keyword evidence="3" id="KW-1185">Reference proteome</keyword>
<dbReference type="Proteomes" id="UP000799291">
    <property type="component" value="Unassembled WGS sequence"/>
</dbReference>
<evidence type="ECO:0000256" key="1">
    <source>
        <dbReference type="SAM" id="MobiDB-lite"/>
    </source>
</evidence>
<feature type="compositionally biased region" description="Polar residues" evidence="1">
    <location>
        <begin position="45"/>
        <end position="56"/>
    </location>
</feature>
<dbReference type="AlphaFoldDB" id="A0A6G1IT34"/>